<gene>
    <name evidence="2" type="ORF">RGQ29_019797</name>
</gene>
<dbReference type="SUPFAM" id="SSF81383">
    <property type="entry name" value="F-box domain"/>
    <property type="match status" value="1"/>
</dbReference>
<dbReference type="CDD" id="cd22160">
    <property type="entry name" value="F-box_AtFBL13-like"/>
    <property type="match status" value="1"/>
</dbReference>
<dbReference type="InterPro" id="IPR001810">
    <property type="entry name" value="F-box_dom"/>
</dbReference>
<dbReference type="EMBL" id="JAXUIC010000005">
    <property type="protein sequence ID" value="KAK4588934.1"/>
    <property type="molecule type" value="Genomic_DNA"/>
</dbReference>
<dbReference type="InterPro" id="IPR053781">
    <property type="entry name" value="F-box_AtFBL13-like"/>
</dbReference>
<dbReference type="Pfam" id="PF24758">
    <property type="entry name" value="LRR_At5g56370"/>
    <property type="match status" value="1"/>
</dbReference>
<dbReference type="AlphaFoldDB" id="A0AAN7FB41"/>
<dbReference type="PROSITE" id="PS50181">
    <property type="entry name" value="FBOX"/>
    <property type="match status" value="1"/>
</dbReference>
<keyword evidence="3" id="KW-1185">Reference proteome</keyword>
<dbReference type="Pfam" id="PF00646">
    <property type="entry name" value="F-box"/>
    <property type="match status" value="1"/>
</dbReference>
<dbReference type="Proteomes" id="UP001324115">
    <property type="component" value="Unassembled WGS sequence"/>
</dbReference>
<accession>A0AAN7FB41</accession>
<name>A0AAN7FB41_QUERU</name>
<dbReference type="InterPro" id="IPR055294">
    <property type="entry name" value="FBL60-like"/>
</dbReference>
<dbReference type="InterPro" id="IPR036047">
    <property type="entry name" value="F-box-like_dom_sf"/>
</dbReference>
<organism evidence="2 3">
    <name type="scientific">Quercus rubra</name>
    <name type="common">Northern red oak</name>
    <name type="synonym">Quercus borealis</name>
    <dbReference type="NCBI Taxonomy" id="3512"/>
    <lineage>
        <taxon>Eukaryota</taxon>
        <taxon>Viridiplantae</taxon>
        <taxon>Streptophyta</taxon>
        <taxon>Embryophyta</taxon>
        <taxon>Tracheophyta</taxon>
        <taxon>Spermatophyta</taxon>
        <taxon>Magnoliopsida</taxon>
        <taxon>eudicotyledons</taxon>
        <taxon>Gunneridae</taxon>
        <taxon>Pentapetalae</taxon>
        <taxon>rosids</taxon>
        <taxon>fabids</taxon>
        <taxon>Fagales</taxon>
        <taxon>Fagaceae</taxon>
        <taxon>Quercus</taxon>
    </lineage>
</organism>
<dbReference type="InterPro" id="IPR055411">
    <property type="entry name" value="LRR_FXL15/At3g58940/PEG3-like"/>
</dbReference>
<dbReference type="PANTHER" id="PTHR31293:SF16">
    <property type="entry name" value="RNI-LIKE SUPERFAMILY PROTEIN"/>
    <property type="match status" value="1"/>
</dbReference>
<dbReference type="PANTHER" id="PTHR31293">
    <property type="entry name" value="RNI-LIKE SUPERFAMILY PROTEIN"/>
    <property type="match status" value="1"/>
</dbReference>
<comment type="caution">
    <text evidence="2">The sequence shown here is derived from an EMBL/GenBank/DDBJ whole genome shotgun (WGS) entry which is preliminary data.</text>
</comment>
<feature type="domain" description="F-box" evidence="1">
    <location>
        <begin position="27"/>
        <end position="63"/>
    </location>
</feature>
<evidence type="ECO:0000313" key="2">
    <source>
        <dbReference type="EMBL" id="KAK4588934.1"/>
    </source>
</evidence>
<proteinExistence type="predicted"/>
<sequence>MSQRNARTKSCKSCLSSTRQNASTADPDIISTLPDSLLTHILSHLSIRESVATSILSSRWRTLWTLFPQLHLIETDLNRPNLNLSLVDIVSRIWTLRNAIANPMPLHTLSIIWFTHCHPFYVDSWVRATIPHGLKDLCINICNDTLLEFPRSVFLSTTLVALKLAGNFSLNPPSDARFPSLRILHLALLNYANSESLSAILNACPVLQDLCLCVFA</sequence>
<reference evidence="2 3" key="1">
    <citation type="journal article" date="2023" name="G3 (Bethesda)">
        <title>A haplotype-resolved chromosome-scale genome for Quercus rubra L. provides insights into the genetics of adaptive traits for red oak species.</title>
        <authorList>
            <person name="Kapoor B."/>
            <person name="Jenkins J."/>
            <person name="Schmutz J."/>
            <person name="Zhebentyayeva T."/>
            <person name="Kuelheim C."/>
            <person name="Coggeshall M."/>
            <person name="Heim C."/>
            <person name="Lasky J.R."/>
            <person name="Leites L."/>
            <person name="Islam-Faridi N."/>
            <person name="Romero-Severson J."/>
            <person name="DeLeo V.L."/>
            <person name="Lucas S.M."/>
            <person name="Lazic D."/>
            <person name="Gailing O."/>
            <person name="Carlson J."/>
            <person name="Staton M."/>
        </authorList>
    </citation>
    <scope>NUCLEOTIDE SEQUENCE [LARGE SCALE GENOMIC DNA]</scope>
    <source>
        <strain evidence="2">Pseudo-F2</strain>
    </source>
</reference>
<protein>
    <recommendedName>
        <fullName evidence="1">F-box domain-containing protein</fullName>
    </recommendedName>
</protein>
<dbReference type="Gene3D" id="1.20.1280.50">
    <property type="match status" value="1"/>
</dbReference>
<evidence type="ECO:0000313" key="3">
    <source>
        <dbReference type="Proteomes" id="UP001324115"/>
    </source>
</evidence>
<evidence type="ECO:0000259" key="1">
    <source>
        <dbReference type="PROSITE" id="PS50181"/>
    </source>
</evidence>